<dbReference type="OrthoDB" id="113620at2759"/>
<dbReference type="SUPFAM" id="SSF110857">
    <property type="entry name" value="Gamma-glutamyl cyclotransferase-like"/>
    <property type="match status" value="1"/>
</dbReference>
<evidence type="ECO:0000256" key="2">
    <source>
        <dbReference type="PIRSR" id="PIRSR639126-1"/>
    </source>
</evidence>
<dbReference type="InterPro" id="IPR009288">
    <property type="entry name" value="AIG2-like_dom"/>
</dbReference>
<evidence type="ECO:0000259" key="4">
    <source>
        <dbReference type="Pfam" id="PF06094"/>
    </source>
</evidence>
<evidence type="ECO:0000256" key="3">
    <source>
        <dbReference type="RuleBase" id="RU367036"/>
    </source>
</evidence>
<sequence length="164" mass="18773">MGRHLVFVYGTLKAGEPNHEEFLQPPHDAVFIGKGATVERFPLVIASRYNIPFVLDAVGQGNRVQGEVYEVDDNTLADLDELEEHPEYYERRQTRIELFNPSATVLECGMYFLHGFHEKLLTLPRYDNYSSAGAHGLPYRLRDDRVPDPLHPYSTIDDVKKDIV</sequence>
<reference evidence="6" key="1">
    <citation type="submission" date="2017-01" db="EMBL/GenBank/DDBJ databases">
        <title>Comparative genomics of anhydrobiosis in the tardigrade Hypsibius dujardini.</title>
        <authorList>
            <person name="Yoshida Y."/>
            <person name="Koutsovoulos G."/>
            <person name="Laetsch D."/>
            <person name="Stevens L."/>
            <person name="Kumar S."/>
            <person name="Horikawa D."/>
            <person name="Ishino K."/>
            <person name="Komine S."/>
            <person name="Tomita M."/>
            <person name="Blaxter M."/>
            <person name="Arakawa K."/>
        </authorList>
    </citation>
    <scope>NUCLEOTIDE SEQUENCE [LARGE SCALE GENOMIC DNA]</scope>
    <source>
        <strain evidence="6">Z151</strain>
    </source>
</reference>
<dbReference type="CDD" id="cd06661">
    <property type="entry name" value="GGCT_like"/>
    <property type="match status" value="1"/>
</dbReference>
<gene>
    <name evidence="5" type="ORF">BV898_11344</name>
</gene>
<feature type="domain" description="Gamma-glutamylcyclotransferase AIG2-like" evidence="4">
    <location>
        <begin position="6"/>
        <end position="127"/>
    </location>
</feature>
<dbReference type="GO" id="GO:0005829">
    <property type="term" value="C:cytosol"/>
    <property type="evidence" value="ECO:0007669"/>
    <property type="project" value="TreeGrafter"/>
</dbReference>
<feature type="active site" description="Proton acceptor" evidence="2">
    <location>
        <position position="83"/>
    </location>
</feature>
<dbReference type="InterPro" id="IPR013024">
    <property type="entry name" value="GGCT-like"/>
</dbReference>
<evidence type="ECO:0000256" key="1">
    <source>
        <dbReference type="ARBA" id="ARBA00008861"/>
    </source>
</evidence>
<dbReference type="GO" id="GO:0061929">
    <property type="term" value="F:gamma-glutamylaminecyclotransferase activity"/>
    <property type="evidence" value="ECO:0007669"/>
    <property type="project" value="InterPro"/>
</dbReference>
<protein>
    <recommendedName>
        <fullName evidence="3">Gamma-glutamylcyclotransferase family protein</fullName>
    </recommendedName>
</protein>
<dbReference type="AlphaFoldDB" id="A0A1W0WH30"/>
<accession>A0A1W0WH30</accession>
<dbReference type="InterPro" id="IPR036568">
    <property type="entry name" value="GGCT-like_sf"/>
</dbReference>
<dbReference type="Proteomes" id="UP000192578">
    <property type="component" value="Unassembled WGS sequence"/>
</dbReference>
<dbReference type="Gene3D" id="3.10.490.10">
    <property type="entry name" value="Gamma-glutamyl cyclotransferase-like"/>
    <property type="match status" value="1"/>
</dbReference>
<proteinExistence type="inferred from homology"/>
<dbReference type="PANTHER" id="PTHR12510">
    <property type="entry name" value="TROPONIN C-AKIN-1 PROTEIN"/>
    <property type="match status" value="1"/>
</dbReference>
<organism evidence="5 6">
    <name type="scientific">Hypsibius exemplaris</name>
    <name type="common">Freshwater tardigrade</name>
    <dbReference type="NCBI Taxonomy" id="2072580"/>
    <lineage>
        <taxon>Eukaryota</taxon>
        <taxon>Metazoa</taxon>
        <taxon>Ecdysozoa</taxon>
        <taxon>Tardigrada</taxon>
        <taxon>Eutardigrada</taxon>
        <taxon>Parachela</taxon>
        <taxon>Hypsibioidea</taxon>
        <taxon>Hypsibiidae</taxon>
        <taxon>Hypsibius</taxon>
    </lineage>
</organism>
<keyword evidence="6" id="KW-1185">Reference proteome</keyword>
<dbReference type="EMBL" id="MTYJ01000104">
    <property type="protein sequence ID" value="OQV14504.1"/>
    <property type="molecule type" value="Genomic_DNA"/>
</dbReference>
<evidence type="ECO:0000313" key="5">
    <source>
        <dbReference type="EMBL" id="OQV14504.1"/>
    </source>
</evidence>
<dbReference type="InterPro" id="IPR039126">
    <property type="entry name" value="GGACT"/>
</dbReference>
<name>A0A1W0WH30_HYPEX</name>
<dbReference type="PANTHER" id="PTHR12510:SF4">
    <property type="entry name" value="GAMMA-GLUTAMYLAMINECYCLOTRANSFERASE"/>
    <property type="match status" value="1"/>
</dbReference>
<evidence type="ECO:0000313" key="6">
    <source>
        <dbReference type="Proteomes" id="UP000192578"/>
    </source>
</evidence>
<dbReference type="Pfam" id="PF06094">
    <property type="entry name" value="GGACT"/>
    <property type="match status" value="1"/>
</dbReference>
<comment type="similarity">
    <text evidence="1 3">Belongs to the gamma-glutamylcyclotransferase family.</text>
</comment>
<comment type="caution">
    <text evidence="5">The sequence shown here is derived from an EMBL/GenBank/DDBJ whole genome shotgun (WGS) entry which is preliminary data.</text>
</comment>